<evidence type="ECO:0000313" key="1">
    <source>
        <dbReference type="EMBL" id="WOL20239.1"/>
    </source>
</evidence>
<sequence length="86" mass="9908">MVENVQFPSRTYNEKVLIVYFQTSHVIHEFRNWEAAWAMESMRFVALEIRLLAEKTDRELSSSGKIPEKLQGAGSFLMKVFGVLAV</sequence>
<gene>
    <name evidence="1" type="ORF">Cni_G29043</name>
</gene>
<organism evidence="1 2">
    <name type="scientific">Canna indica</name>
    <name type="common">Indian-shot</name>
    <dbReference type="NCBI Taxonomy" id="4628"/>
    <lineage>
        <taxon>Eukaryota</taxon>
        <taxon>Viridiplantae</taxon>
        <taxon>Streptophyta</taxon>
        <taxon>Embryophyta</taxon>
        <taxon>Tracheophyta</taxon>
        <taxon>Spermatophyta</taxon>
        <taxon>Magnoliopsida</taxon>
        <taxon>Liliopsida</taxon>
        <taxon>Zingiberales</taxon>
        <taxon>Cannaceae</taxon>
        <taxon>Canna</taxon>
    </lineage>
</organism>
<dbReference type="EMBL" id="CP136898">
    <property type="protein sequence ID" value="WOL20239.1"/>
    <property type="molecule type" value="Genomic_DNA"/>
</dbReference>
<dbReference type="AlphaFoldDB" id="A0AAQ3L454"/>
<dbReference type="Proteomes" id="UP001327560">
    <property type="component" value="Chromosome 9"/>
</dbReference>
<keyword evidence="2" id="KW-1185">Reference proteome</keyword>
<proteinExistence type="predicted"/>
<reference evidence="1 2" key="1">
    <citation type="submission" date="2023-10" db="EMBL/GenBank/DDBJ databases">
        <title>Chromosome-scale genome assembly provides insights into flower coloration mechanisms of Canna indica.</title>
        <authorList>
            <person name="Li C."/>
        </authorList>
    </citation>
    <scope>NUCLEOTIDE SEQUENCE [LARGE SCALE GENOMIC DNA]</scope>
    <source>
        <tissue evidence="1">Flower</tissue>
    </source>
</reference>
<name>A0AAQ3L454_9LILI</name>
<evidence type="ECO:0000313" key="2">
    <source>
        <dbReference type="Proteomes" id="UP001327560"/>
    </source>
</evidence>
<protein>
    <submittedName>
        <fullName evidence="1">Uncharacterized protein</fullName>
    </submittedName>
</protein>
<accession>A0AAQ3L454</accession>